<dbReference type="Pfam" id="PF01545">
    <property type="entry name" value="Cation_efflux"/>
    <property type="match status" value="1"/>
</dbReference>
<accession>A0A4V4M685</accession>
<dbReference type="AlphaFoldDB" id="A0A4V4M685"/>
<evidence type="ECO:0000256" key="3">
    <source>
        <dbReference type="ARBA" id="ARBA00022692"/>
    </source>
</evidence>
<dbReference type="FunFam" id="1.20.1510.10:FF:000005">
    <property type="entry name" value="Putative Cation diffusion facilitator 1"/>
    <property type="match status" value="1"/>
</dbReference>
<dbReference type="InterPro" id="IPR027469">
    <property type="entry name" value="Cation_efflux_TMD_sf"/>
</dbReference>
<evidence type="ECO:0000313" key="8">
    <source>
        <dbReference type="EMBL" id="TIB40174.1"/>
    </source>
</evidence>
<dbReference type="Proteomes" id="UP000310689">
    <property type="component" value="Unassembled WGS sequence"/>
</dbReference>
<dbReference type="SUPFAM" id="SSF161111">
    <property type="entry name" value="Cation efflux protein transmembrane domain-like"/>
    <property type="match status" value="1"/>
</dbReference>
<feature type="transmembrane region" description="Helical" evidence="6">
    <location>
        <begin position="442"/>
        <end position="460"/>
    </location>
</feature>
<dbReference type="InterPro" id="IPR041667">
    <property type="entry name" value="Cupin_8"/>
</dbReference>
<protein>
    <recommendedName>
        <fullName evidence="7">JmjC domain-containing protein</fullName>
    </recommendedName>
</protein>
<proteinExistence type="predicted"/>
<gene>
    <name evidence="8" type="ORF">E3P86_00802</name>
</gene>
<dbReference type="CDD" id="cd02208">
    <property type="entry name" value="cupin_RmlC-like"/>
    <property type="match status" value="1"/>
</dbReference>
<dbReference type="PANTHER" id="PTHR43840">
    <property type="entry name" value="MITOCHONDRIAL METAL TRANSPORTER 1-RELATED"/>
    <property type="match status" value="1"/>
</dbReference>
<dbReference type="GO" id="GO:0098771">
    <property type="term" value="P:inorganic ion homeostasis"/>
    <property type="evidence" value="ECO:0007669"/>
    <property type="project" value="UniProtKB-ARBA"/>
</dbReference>
<evidence type="ECO:0000259" key="7">
    <source>
        <dbReference type="PROSITE" id="PS51184"/>
    </source>
</evidence>
<keyword evidence="2" id="KW-0813">Transport</keyword>
<dbReference type="Pfam" id="PF13621">
    <property type="entry name" value="Cupin_8"/>
    <property type="match status" value="1"/>
</dbReference>
<dbReference type="SUPFAM" id="SSF51197">
    <property type="entry name" value="Clavaminate synthase-like"/>
    <property type="match status" value="1"/>
</dbReference>
<feature type="transmembrane region" description="Helical" evidence="6">
    <location>
        <begin position="480"/>
        <end position="500"/>
    </location>
</feature>
<feature type="transmembrane region" description="Helical" evidence="6">
    <location>
        <begin position="397"/>
        <end position="421"/>
    </location>
</feature>
<evidence type="ECO:0000256" key="1">
    <source>
        <dbReference type="ARBA" id="ARBA00004141"/>
    </source>
</evidence>
<evidence type="ECO:0000256" key="4">
    <source>
        <dbReference type="ARBA" id="ARBA00022989"/>
    </source>
</evidence>
<feature type="transmembrane region" description="Helical" evidence="6">
    <location>
        <begin position="369"/>
        <end position="391"/>
    </location>
</feature>
<dbReference type="InterPro" id="IPR058533">
    <property type="entry name" value="Cation_efflux_TM"/>
</dbReference>
<comment type="subcellular location">
    <subcellularLocation>
        <location evidence="1">Membrane</location>
        <topology evidence="1">Multi-pass membrane protein</topology>
    </subcellularLocation>
</comment>
<sequence length="694" mass="78249">MKLNSLPVKSADDFFKCIPFNSCFVSGLFTQPWLNISRAIEADFDILTRDEHTANITVPIEIQQPGFPLSADSRHEIPLSELVPYQYPKYLNEITLDLFIKLFIQNQQQLKPKIGYLAQFDLIAASPYLQRMFPMIPELHRLKPKSSSWLGPQSTLTPIHRDATTEGNLLLQVTGSKRVNVIDPIYADKLNLHPDNSPMRNFSRFLDELPNAHLPIQVESGVLNPGDAVYIPPGYYHSFKSLSDSFSVNFWFQKSSSRPSSPFSERRRTVHQHNVHNVHRIISPTLRQFEFARKSERDLKKMPKKIKSFYQKQNEILDAYASVDDLLESSYPHDVLARLRGIAAGDEQTPLLHFPSEQNEKNHNKTVNVVLNVNLIINILLLGAKGAAVLLSDSVSLFASLVESVLDLLSSLIIYGTTLCAGHRDDSTRFKCPVGKQRFEPLGVIIFSVFMIGSFLQVLFESISRLQHIPITTLLPLAGILSMVITVIVKAFIWVFCFKIKSSGVQAIAQDSLNDVVFNIISLSFPYMGQVLNIPQLDPIGGIILSLYIIIEWTGTLIDNFSRLSGRVADPVELSKVLYCVTRFTPVQSVSYIECYHVGDNVIVEVDVVLPPSVSLPVAHDWGETIQYVIESLEGIERGFVHLDYNPTNPPGHKMQASMAVEREKKKRFQRQNSSESVPQHFDQEGLARVNEIV</sequence>
<comment type="caution">
    <text evidence="8">The sequence shown here is derived from an EMBL/GenBank/DDBJ whole genome shotgun (WGS) entry which is preliminary data.</text>
</comment>
<evidence type="ECO:0000313" key="9">
    <source>
        <dbReference type="Proteomes" id="UP000310689"/>
    </source>
</evidence>
<keyword evidence="5 6" id="KW-0472">Membrane</keyword>
<dbReference type="GO" id="GO:0030003">
    <property type="term" value="P:intracellular monoatomic cation homeostasis"/>
    <property type="evidence" value="ECO:0007669"/>
    <property type="project" value="UniProtKB-ARBA"/>
</dbReference>
<dbReference type="InterPro" id="IPR050291">
    <property type="entry name" value="CDF_Transporter"/>
</dbReference>
<dbReference type="InterPro" id="IPR036837">
    <property type="entry name" value="Cation_efflux_CTD_sf"/>
</dbReference>
<dbReference type="Gene3D" id="2.60.120.650">
    <property type="entry name" value="Cupin"/>
    <property type="match status" value="1"/>
</dbReference>
<dbReference type="GO" id="GO:0016020">
    <property type="term" value="C:membrane"/>
    <property type="evidence" value="ECO:0007669"/>
    <property type="project" value="UniProtKB-SubCell"/>
</dbReference>
<evidence type="ECO:0000256" key="6">
    <source>
        <dbReference type="SAM" id="Phobius"/>
    </source>
</evidence>
<dbReference type="PROSITE" id="PS51184">
    <property type="entry name" value="JMJC"/>
    <property type="match status" value="1"/>
</dbReference>
<dbReference type="GO" id="GO:0008324">
    <property type="term" value="F:monoatomic cation transmembrane transporter activity"/>
    <property type="evidence" value="ECO:0007669"/>
    <property type="project" value="InterPro"/>
</dbReference>
<evidence type="ECO:0000256" key="5">
    <source>
        <dbReference type="ARBA" id="ARBA00023136"/>
    </source>
</evidence>
<keyword evidence="4 6" id="KW-1133">Transmembrane helix</keyword>
<name>A0A4V4M685_WALIC</name>
<dbReference type="PANTHER" id="PTHR43840:SF4">
    <property type="entry name" value="CDF DIVALENT METAL CATION TRANSPORTER (EUROFUNG)"/>
    <property type="match status" value="1"/>
</dbReference>
<dbReference type="EMBL" id="SPOI01000020">
    <property type="protein sequence ID" value="TIB40174.1"/>
    <property type="molecule type" value="Genomic_DNA"/>
</dbReference>
<dbReference type="NCBIfam" id="TIGR01297">
    <property type="entry name" value="CDF"/>
    <property type="match status" value="1"/>
</dbReference>
<evidence type="ECO:0000256" key="2">
    <source>
        <dbReference type="ARBA" id="ARBA00022448"/>
    </source>
</evidence>
<dbReference type="InterPro" id="IPR003347">
    <property type="entry name" value="JmjC_dom"/>
</dbReference>
<dbReference type="Gene3D" id="1.20.1510.10">
    <property type="entry name" value="Cation efflux protein transmembrane domain"/>
    <property type="match status" value="1"/>
</dbReference>
<reference evidence="8 9" key="1">
    <citation type="submission" date="2019-03" db="EMBL/GenBank/DDBJ databases">
        <title>Sequencing 23 genomes of Wallemia ichthyophaga.</title>
        <authorList>
            <person name="Gostincar C."/>
        </authorList>
    </citation>
    <scope>NUCLEOTIDE SEQUENCE [LARGE SCALE GENOMIC DNA]</scope>
    <source>
        <strain evidence="8 9">EXF-6200</strain>
    </source>
</reference>
<dbReference type="Gene3D" id="3.30.70.1350">
    <property type="entry name" value="Cation efflux protein, cytoplasmic domain"/>
    <property type="match status" value="1"/>
</dbReference>
<dbReference type="SMART" id="SM00558">
    <property type="entry name" value="JmjC"/>
    <property type="match status" value="1"/>
</dbReference>
<feature type="domain" description="JmjC" evidence="7">
    <location>
        <begin position="115"/>
        <end position="267"/>
    </location>
</feature>
<dbReference type="InterPro" id="IPR002524">
    <property type="entry name" value="Cation_efflux"/>
</dbReference>
<keyword evidence="3 6" id="KW-0812">Transmembrane</keyword>
<organism evidence="8 9">
    <name type="scientific">Wallemia ichthyophaga</name>
    <dbReference type="NCBI Taxonomy" id="245174"/>
    <lineage>
        <taxon>Eukaryota</taxon>
        <taxon>Fungi</taxon>
        <taxon>Dikarya</taxon>
        <taxon>Basidiomycota</taxon>
        <taxon>Wallemiomycotina</taxon>
        <taxon>Wallemiomycetes</taxon>
        <taxon>Wallemiales</taxon>
        <taxon>Wallemiaceae</taxon>
        <taxon>Wallemia</taxon>
    </lineage>
</organism>
<dbReference type="SUPFAM" id="SSF160240">
    <property type="entry name" value="Cation efflux protein cytoplasmic domain-like"/>
    <property type="match status" value="1"/>
</dbReference>